<proteinExistence type="predicted"/>
<evidence type="ECO:0000313" key="3">
    <source>
        <dbReference type="EMBL" id="MBF9152992.1"/>
    </source>
</evidence>
<name>A0ABS0HL60_9SPHN</name>
<dbReference type="Proteomes" id="UP000600799">
    <property type="component" value="Unassembled WGS sequence"/>
</dbReference>
<protein>
    <submittedName>
        <fullName evidence="3">Uncharacterized protein</fullName>
    </submittedName>
</protein>
<reference evidence="3 4" key="1">
    <citation type="submission" date="2020-11" db="EMBL/GenBank/DDBJ databases">
        <title>The genome sequence of Novosphingobium sp. 1Y9A.</title>
        <authorList>
            <person name="Liu Y."/>
        </authorList>
    </citation>
    <scope>NUCLEOTIDE SEQUENCE [LARGE SCALE GENOMIC DNA]</scope>
    <source>
        <strain evidence="3 4">1Y9A</strain>
    </source>
</reference>
<feature type="compositionally biased region" description="Basic and acidic residues" evidence="1">
    <location>
        <begin position="32"/>
        <end position="55"/>
    </location>
</feature>
<gene>
    <name evidence="3" type="ORF">I2488_18465</name>
</gene>
<keyword evidence="2" id="KW-0472">Membrane</keyword>
<feature type="transmembrane region" description="Helical" evidence="2">
    <location>
        <begin position="6"/>
        <end position="25"/>
    </location>
</feature>
<comment type="caution">
    <text evidence="3">The sequence shown here is derived from an EMBL/GenBank/DDBJ whole genome shotgun (WGS) entry which is preliminary data.</text>
</comment>
<dbReference type="RefSeq" id="WP_196277259.1">
    <property type="nucleotide sequence ID" value="NZ_JADQDC010000018.1"/>
</dbReference>
<dbReference type="EMBL" id="JADQDC010000018">
    <property type="protein sequence ID" value="MBF9152992.1"/>
    <property type="molecule type" value="Genomic_DNA"/>
</dbReference>
<keyword evidence="2" id="KW-0812">Transmembrane</keyword>
<organism evidence="3 4">
    <name type="scientific">Novosphingobium jiangmenense</name>
    <dbReference type="NCBI Taxonomy" id="2791981"/>
    <lineage>
        <taxon>Bacteria</taxon>
        <taxon>Pseudomonadati</taxon>
        <taxon>Pseudomonadota</taxon>
        <taxon>Alphaproteobacteria</taxon>
        <taxon>Sphingomonadales</taxon>
        <taxon>Sphingomonadaceae</taxon>
        <taxon>Novosphingobium</taxon>
    </lineage>
</organism>
<feature type="region of interest" description="Disordered" evidence="1">
    <location>
        <begin position="30"/>
        <end position="55"/>
    </location>
</feature>
<keyword evidence="4" id="KW-1185">Reference proteome</keyword>
<accession>A0ABS0HL60</accession>
<evidence type="ECO:0000313" key="4">
    <source>
        <dbReference type="Proteomes" id="UP000600799"/>
    </source>
</evidence>
<keyword evidence="2" id="KW-1133">Transmembrane helix</keyword>
<evidence type="ECO:0000256" key="2">
    <source>
        <dbReference type="SAM" id="Phobius"/>
    </source>
</evidence>
<sequence length="55" mass="6250">MTGTLAIVTLVAGLLIGVFLLMRFLSKRGNRHPMEGERERNYEQMQREAEARGDS</sequence>
<evidence type="ECO:0000256" key="1">
    <source>
        <dbReference type="SAM" id="MobiDB-lite"/>
    </source>
</evidence>